<name>A0ABM9NLG6_9GAMM</name>
<sequence length="257" mass="27750">MSDPEIATVTRVVVALDVLRRDGDVLELAAALAARRQLQLLALFVEDLDLWNLAGLPFAKEIGRLSGTERPLDSPRLQRAVRARAEHIRQVLSGFNQRLRIEVEFKSVRGPFIPTVLGQLEQVDILFLSRKAAGRRLASLLGATPVQTPPVWVLYDGSPAAGRALALAAELAGPDPTGLCVALAADSEAAGAQLRTRALELCGTNPPPRLFPVPAADISLLLRRLRQIGCRVLVAAREHRAALQPIVEAAEYPVVLV</sequence>
<accession>A0ABM9NLG6</accession>
<dbReference type="Proteomes" id="UP001497493">
    <property type="component" value="Chromosome"/>
</dbReference>
<dbReference type="Gene3D" id="3.40.50.12370">
    <property type="match status" value="1"/>
</dbReference>
<reference evidence="1 2" key="1">
    <citation type="submission" date="2024-04" db="EMBL/GenBank/DDBJ databases">
        <authorList>
            <person name="Cremers G."/>
        </authorList>
    </citation>
    <scope>NUCLEOTIDE SEQUENCE [LARGE SCALE GENOMIC DNA]</scope>
    <source>
        <strain evidence="1">MeCH1-AG</strain>
    </source>
</reference>
<dbReference type="SUPFAM" id="SSF52402">
    <property type="entry name" value="Adenine nucleotide alpha hydrolases-like"/>
    <property type="match status" value="1"/>
</dbReference>
<protein>
    <recommendedName>
        <fullName evidence="3">UspA domain-containing protein</fullName>
    </recommendedName>
</protein>
<proteinExistence type="predicted"/>
<dbReference type="RefSeq" id="WP_348758000.1">
    <property type="nucleotide sequence ID" value="NZ_OZ026884.1"/>
</dbReference>
<organism evidence="1 2">
    <name type="scientific">Candidatus Methylocalor cossyra</name>
    <dbReference type="NCBI Taxonomy" id="3108543"/>
    <lineage>
        <taxon>Bacteria</taxon>
        <taxon>Pseudomonadati</taxon>
        <taxon>Pseudomonadota</taxon>
        <taxon>Gammaproteobacteria</taxon>
        <taxon>Methylococcales</taxon>
        <taxon>Methylococcaceae</taxon>
        <taxon>Candidatus Methylocalor</taxon>
    </lineage>
</organism>
<keyword evidence="2" id="KW-1185">Reference proteome</keyword>
<gene>
    <name evidence="1" type="ORF">MECH1_V1_2714</name>
</gene>
<evidence type="ECO:0000313" key="1">
    <source>
        <dbReference type="EMBL" id="CAL1241490.1"/>
    </source>
</evidence>
<evidence type="ECO:0008006" key="3">
    <source>
        <dbReference type="Google" id="ProtNLM"/>
    </source>
</evidence>
<evidence type="ECO:0000313" key="2">
    <source>
        <dbReference type="Proteomes" id="UP001497493"/>
    </source>
</evidence>
<dbReference type="EMBL" id="OZ026884">
    <property type="protein sequence ID" value="CAL1241490.1"/>
    <property type="molecule type" value="Genomic_DNA"/>
</dbReference>